<feature type="signal peptide" evidence="1">
    <location>
        <begin position="1"/>
        <end position="22"/>
    </location>
</feature>
<dbReference type="Proteomes" id="UP000776651">
    <property type="component" value="Unassembled WGS sequence"/>
</dbReference>
<evidence type="ECO:0000313" key="2">
    <source>
        <dbReference type="EMBL" id="MBX7488246.1"/>
    </source>
</evidence>
<feature type="chain" id="PRO_5046268666" evidence="1">
    <location>
        <begin position="23"/>
        <end position="307"/>
    </location>
</feature>
<keyword evidence="1" id="KW-0732">Signal</keyword>
<proteinExistence type="predicted"/>
<evidence type="ECO:0000313" key="3">
    <source>
        <dbReference type="Proteomes" id="UP000776651"/>
    </source>
</evidence>
<dbReference type="EMBL" id="JAIGNQ010000002">
    <property type="protein sequence ID" value="MBX7488246.1"/>
    <property type="molecule type" value="Genomic_DNA"/>
</dbReference>
<gene>
    <name evidence="2" type="ORF">K3177_06945</name>
</gene>
<evidence type="ECO:0000256" key="1">
    <source>
        <dbReference type="SAM" id="SignalP"/>
    </source>
</evidence>
<organism evidence="2 3">
    <name type="scientific">Qipengyuania pacifica</name>
    <dbReference type="NCBI Taxonomy" id="2860199"/>
    <lineage>
        <taxon>Bacteria</taxon>
        <taxon>Pseudomonadati</taxon>
        <taxon>Pseudomonadota</taxon>
        <taxon>Alphaproteobacteria</taxon>
        <taxon>Sphingomonadales</taxon>
        <taxon>Erythrobacteraceae</taxon>
        <taxon>Qipengyuania</taxon>
    </lineage>
</organism>
<name>A0ABS7JE71_9SPHN</name>
<reference evidence="2 3" key="1">
    <citation type="submission" date="2021-08" db="EMBL/GenBank/DDBJ databases">
        <title>Comparative Genomics Analysis of the Genus Qipengyuania Reveals Extensive Genetic Diversity and Metabolic Versatility, Including the Description of Fifteen Novel Species.</title>
        <authorList>
            <person name="Liu Y."/>
        </authorList>
    </citation>
    <scope>NUCLEOTIDE SEQUENCE [LARGE SCALE GENOMIC DNA]</scope>
    <source>
        <strain evidence="2 3">GH25</strain>
    </source>
</reference>
<dbReference type="RefSeq" id="WP_221597678.1">
    <property type="nucleotide sequence ID" value="NZ_JAIGNQ010000002.1"/>
</dbReference>
<comment type="caution">
    <text evidence="2">The sequence shown here is derived from an EMBL/GenBank/DDBJ whole genome shotgun (WGS) entry which is preliminary data.</text>
</comment>
<accession>A0ABS7JE71</accession>
<sequence>MFRHLSYLLAFSAFTTSAALSAQDDDTNHSEAPENQIVVTGEREKEAQQRVNEMTKAITRRPKIDKPIARQYGDICVGVFGMSADYANGIIGQVEENARALGIRVSPEGCRVNTLIAFVRDGHAELEDLRKSAPWLFESLLDYEYKRILRGSGGAFAWHSTKVKEVDGKEMAMMSFGDPPRDVVVSDPFTASNISQQIRVDMIGSVVLIEKSLVPGKTIRQLADYISMRSFASVDDMASDGPNTTSTILSLFTSNGQAAEGMTDFDWSYLEALYKLPSTAHGSTVHDAAWSAYRKRALKIDDDRTSD</sequence>
<protein>
    <submittedName>
        <fullName evidence="2">Uncharacterized protein</fullName>
    </submittedName>
</protein>
<keyword evidence="3" id="KW-1185">Reference proteome</keyword>